<evidence type="ECO:0000313" key="2">
    <source>
        <dbReference type="EMBL" id="SHI58086.1"/>
    </source>
</evidence>
<feature type="transmembrane region" description="Helical" evidence="1">
    <location>
        <begin position="237"/>
        <end position="259"/>
    </location>
</feature>
<feature type="transmembrane region" description="Helical" evidence="1">
    <location>
        <begin position="20"/>
        <end position="40"/>
    </location>
</feature>
<keyword evidence="1" id="KW-1133">Transmembrane helix</keyword>
<dbReference type="Proteomes" id="UP000184310">
    <property type="component" value="Unassembled WGS sequence"/>
</dbReference>
<evidence type="ECO:0000256" key="1">
    <source>
        <dbReference type="SAM" id="Phobius"/>
    </source>
</evidence>
<protein>
    <submittedName>
        <fullName evidence="2">ABC-2 type transport system permease protein</fullName>
    </submittedName>
</protein>
<keyword evidence="1" id="KW-0472">Membrane</keyword>
<organism evidence="2 3">
    <name type="scientific">Clostridium cavendishii DSM 21758</name>
    <dbReference type="NCBI Taxonomy" id="1121302"/>
    <lineage>
        <taxon>Bacteria</taxon>
        <taxon>Bacillati</taxon>
        <taxon>Bacillota</taxon>
        <taxon>Clostridia</taxon>
        <taxon>Eubacteriales</taxon>
        <taxon>Clostridiaceae</taxon>
        <taxon>Clostridium</taxon>
    </lineage>
</organism>
<dbReference type="RefSeq" id="WP_072984815.1">
    <property type="nucleotide sequence ID" value="NZ_FQZB01000004.1"/>
</dbReference>
<dbReference type="OrthoDB" id="1738593at2"/>
<name>A0A1M6CAR4_9CLOT</name>
<feature type="transmembrane region" description="Helical" evidence="1">
    <location>
        <begin position="186"/>
        <end position="205"/>
    </location>
</feature>
<keyword evidence="3" id="KW-1185">Reference proteome</keyword>
<reference evidence="2 3" key="1">
    <citation type="submission" date="2016-11" db="EMBL/GenBank/DDBJ databases">
        <authorList>
            <person name="Jaros S."/>
            <person name="Januszkiewicz K."/>
            <person name="Wedrychowicz H."/>
        </authorList>
    </citation>
    <scope>NUCLEOTIDE SEQUENCE [LARGE SCALE GENOMIC DNA]</scope>
    <source>
        <strain evidence="2 3">DSM 21758</strain>
    </source>
</reference>
<dbReference type="AlphaFoldDB" id="A0A1M6CAR4"/>
<dbReference type="EMBL" id="FQZB01000004">
    <property type="protein sequence ID" value="SHI58086.1"/>
    <property type="molecule type" value="Genomic_DNA"/>
</dbReference>
<feature type="transmembrane region" description="Helical" evidence="1">
    <location>
        <begin position="93"/>
        <end position="112"/>
    </location>
</feature>
<accession>A0A1M6CAR4</accession>
<evidence type="ECO:0000313" key="3">
    <source>
        <dbReference type="Proteomes" id="UP000184310"/>
    </source>
</evidence>
<dbReference type="STRING" id="1121302.SAMN02745163_00420"/>
<gene>
    <name evidence="2" type="ORF">SAMN02745163_00420</name>
</gene>
<proteinExistence type="predicted"/>
<feature type="transmembrane region" description="Helical" evidence="1">
    <location>
        <begin position="153"/>
        <end position="179"/>
    </location>
</feature>
<keyword evidence="1" id="KW-0812">Transmembrane</keyword>
<feature type="transmembrane region" description="Helical" evidence="1">
    <location>
        <begin position="52"/>
        <end position="73"/>
    </location>
</feature>
<sequence length="265" mass="28939">MLNLIYSDLFKLFKSTAVKVSFFITSMCAVSLIIVSRLSANGTLEEKVTVNTIFLSDVFVMSIIGAVIAGIFICSDFENKTVNAAISCGYGRGTILVSKSIVYFLVMAIMLLPYSIGTIIAFVSGIKFGTLVIPSVFMDIFSNKAGLEISVNVIFKMLAIILTLTIVYASRLSICVLLAFILRRPVFVVGTGFGLAFVFDFIVVVKDKLGVFGKLLEYNPFAQNYPVLTMASGAGTILKAIVCSIVFIIIILSITYIIFRRTEIK</sequence>